<feature type="binding site" evidence="5">
    <location>
        <position position="272"/>
    </location>
    <ligand>
        <name>Fe cation</name>
        <dbReference type="ChEBI" id="CHEBI:24875"/>
        <note>catalytic</note>
    </ligand>
</feature>
<dbReference type="InterPro" id="IPR005123">
    <property type="entry name" value="Oxoglu/Fe-dep_dioxygenase_dom"/>
</dbReference>
<keyword evidence="3" id="KW-0560">Oxidoreductase</keyword>
<dbReference type="AlphaFoldDB" id="A0A086J3M6"/>
<dbReference type="InterPro" id="IPR004574">
    <property type="entry name" value="Alkb"/>
</dbReference>
<dbReference type="SUPFAM" id="SSF51197">
    <property type="entry name" value="Clavaminate synthase-like"/>
    <property type="match status" value="1"/>
</dbReference>
<organism evidence="7 8">
    <name type="scientific">Nematocida ausubeli (strain ATCC PRA-371 / ERTm2)</name>
    <name type="common">Nematode killer fungus</name>
    <dbReference type="NCBI Taxonomy" id="1913371"/>
    <lineage>
        <taxon>Eukaryota</taxon>
        <taxon>Fungi</taxon>
        <taxon>Fungi incertae sedis</taxon>
        <taxon>Microsporidia</taxon>
        <taxon>Nematocida</taxon>
    </lineage>
</organism>
<dbReference type="GO" id="GO:0005737">
    <property type="term" value="C:cytoplasm"/>
    <property type="evidence" value="ECO:0007669"/>
    <property type="project" value="TreeGrafter"/>
</dbReference>
<accession>A0A086J3M6</accession>
<feature type="binding site" evidence="5">
    <location>
        <position position="329"/>
    </location>
    <ligand>
        <name>Fe cation</name>
        <dbReference type="ChEBI" id="CHEBI:24875"/>
        <note>catalytic</note>
    </ligand>
</feature>
<dbReference type="GO" id="GO:0035516">
    <property type="term" value="F:broad specificity oxidative DNA demethylase activity"/>
    <property type="evidence" value="ECO:0007669"/>
    <property type="project" value="TreeGrafter"/>
</dbReference>
<keyword evidence="2" id="KW-0223">Dioxygenase</keyword>
<sequence length="369" mass="42712">MKDALLFHKTKKTIDAVCACTGILAWGRALVCNLYRLVKIMARQITDVFFLPLNMKKTKLREVEKYHMHSEAMPTINSENAHIYCTRQENIATESKLLKETVVAYYFKGGFIFIPNPLRQEVKGRIAKEVLTKLLYPPYRNSIDRALDLSDLDLYSAYLQKSEVSVKMYDNPIAKIKIKQDPYATPSEKESFISTGIVKMNPEELIKKIRWSSIGIYYDWEIKAYNREIVAQIPEVIDQACKDISRDICKVNFIPETAVINYYQKKDRIMSHVDRYEEDMSKPLISFSFGASCVFVLGKKEREDSSVDTFLLEDGDIAILIGESREYFHGVPKILNSNKGLEDYKKEEFFSLISESRINISVRQAYKYD</sequence>
<keyword evidence="8" id="KW-1185">Reference proteome</keyword>
<dbReference type="Gene3D" id="2.60.120.590">
    <property type="entry name" value="Alpha-ketoglutarate-dependent dioxygenase AlkB-like"/>
    <property type="match status" value="1"/>
</dbReference>
<evidence type="ECO:0000313" key="7">
    <source>
        <dbReference type="EMBL" id="KFG26744.1"/>
    </source>
</evidence>
<dbReference type="Pfam" id="PF13532">
    <property type="entry name" value="2OG-FeII_Oxy_2"/>
    <property type="match status" value="1"/>
</dbReference>
<dbReference type="InterPro" id="IPR027450">
    <property type="entry name" value="AlkB-like"/>
</dbReference>
<dbReference type="InterPro" id="IPR037151">
    <property type="entry name" value="AlkB-like_sf"/>
</dbReference>
<feature type="binding site" evidence="5">
    <location>
        <position position="274"/>
    </location>
    <ligand>
        <name>Fe cation</name>
        <dbReference type="ChEBI" id="CHEBI:24875"/>
        <note>catalytic</note>
    </ligand>
</feature>
<dbReference type="PROSITE" id="PS51471">
    <property type="entry name" value="FE2OG_OXY"/>
    <property type="match status" value="1"/>
</dbReference>
<comment type="cofactor">
    <cofactor evidence="5">
        <name>Fe(2+)</name>
        <dbReference type="ChEBI" id="CHEBI:29033"/>
    </cofactor>
    <text evidence="5">Binds 1 Fe(2+) ion per subunit.</text>
</comment>
<reference evidence="7 8" key="1">
    <citation type="journal article" date="2014" name="Genome Announc.">
        <title>Genome Sequence of the Microsporidian Species Nematocida sp1 Strain ERTm6 (ATCC PRA-372).</title>
        <authorList>
            <person name="Bakowski M.A."/>
            <person name="Priest M."/>
            <person name="Young S."/>
            <person name="Cuomo C.A."/>
            <person name="Troemel E.R."/>
        </authorList>
    </citation>
    <scope>NUCLEOTIDE SEQUENCE [LARGE SCALE GENOMIC DNA]</scope>
    <source>
        <strain evidence="7 8">ERTm6</strain>
    </source>
</reference>
<dbReference type="RefSeq" id="XP_052905299.1">
    <property type="nucleotide sequence ID" value="XM_053048539.1"/>
</dbReference>
<dbReference type="GO" id="GO:0035515">
    <property type="term" value="F:oxidative RNA demethylase activity"/>
    <property type="evidence" value="ECO:0007669"/>
    <property type="project" value="TreeGrafter"/>
</dbReference>
<gene>
    <name evidence="7" type="ORF">NESG_00898</name>
</gene>
<evidence type="ECO:0000313" key="8">
    <source>
        <dbReference type="Proteomes" id="UP000054524"/>
    </source>
</evidence>
<comment type="caution">
    <text evidence="7">The sequence shown here is derived from an EMBL/GenBank/DDBJ whole genome shotgun (WGS) entry which is preliminary data.</text>
</comment>
<dbReference type="PANTHER" id="PTHR16557:SF2">
    <property type="entry name" value="NUCLEIC ACID DIOXYGENASE ALKBH1"/>
    <property type="match status" value="1"/>
</dbReference>
<keyword evidence="4 5" id="KW-0408">Iron</keyword>
<evidence type="ECO:0000256" key="5">
    <source>
        <dbReference type="PIRSR" id="PIRSR604574-2"/>
    </source>
</evidence>
<proteinExistence type="predicted"/>
<dbReference type="GO" id="GO:0008198">
    <property type="term" value="F:ferrous iron binding"/>
    <property type="evidence" value="ECO:0007669"/>
    <property type="project" value="TreeGrafter"/>
</dbReference>
<dbReference type="EMBL" id="AKIJ01000002">
    <property type="protein sequence ID" value="KFG26744.1"/>
    <property type="molecule type" value="Genomic_DNA"/>
</dbReference>
<evidence type="ECO:0000256" key="4">
    <source>
        <dbReference type="ARBA" id="ARBA00023004"/>
    </source>
</evidence>
<name>A0A086J3M6_NEMA1</name>
<protein>
    <recommendedName>
        <fullName evidence="6">Fe2OG dioxygenase domain-containing protein</fullName>
    </recommendedName>
</protein>
<dbReference type="GO" id="GO:0035513">
    <property type="term" value="P:oxidative RNA demethylation"/>
    <property type="evidence" value="ECO:0007669"/>
    <property type="project" value="TreeGrafter"/>
</dbReference>
<evidence type="ECO:0000259" key="6">
    <source>
        <dbReference type="PROSITE" id="PS51471"/>
    </source>
</evidence>
<keyword evidence="1 5" id="KW-0479">Metal-binding</keyword>
<evidence type="ECO:0000256" key="3">
    <source>
        <dbReference type="ARBA" id="ARBA00023002"/>
    </source>
</evidence>
<dbReference type="GeneID" id="77675871"/>
<dbReference type="Proteomes" id="UP000054524">
    <property type="component" value="Unassembled WGS sequence"/>
</dbReference>
<dbReference type="PANTHER" id="PTHR16557">
    <property type="entry name" value="ALKYLATED DNA REPAIR PROTEIN ALKB-RELATED"/>
    <property type="match status" value="1"/>
</dbReference>
<dbReference type="HOGENOM" id="CLU_883048_0_0_1"/>
<evidence type="ECO:0000256" key="1">
    <source>
        <dbReference type="ARBA" id="ARBA00022723"/>
    </source>
</evidence>
<feature type="domain" description="Fe2OG dioxygenase" evidence="6">
    <location>
        <begin position="254"/>
        <end position="366"/>
    </location>
</feature>
<evidence type="ECO:0000256" key="2">
    <source>
        <dbReference type="ARBA" id="ARBA00022964"/>
    </source>
</evidence>